<dbReference type="GO" id="GO:0000287">
    <property type="term" value="F:magnesium ion binding"/>
    <property type="evidence" value="ECO:0007669"/>
    <property type="project" value="TreeGrafter"/>
</dbReference>
<dbReference type="InterPro" id="IPR045863">
    <property type="entry name" value="CorA_TM1_TM2"/>
</dbReference>
<dbReference type="PANTHER" id="PTHR46494">
    <property type="entry name" value="CORA FAMILY METAL ION TRANSPORTER (EUROFUNG)"/>
    <property type="match status" value="1"/>
</dbReference>
<dbReference type="OrthoDB" id="3231000at2759"/>
<comment type="subcellular location">
    <subcellularLocation>
        <location evidence="1">Cell membrane</location>
        <topology evidence="1">Multi-pass membrane protein</topology>
    </subcellularLocation>
</comment>
<dbReference type="AlphaFoldDB" id="A0A9P9IRV6"/>
<dbReference type="InterPro" id="IPR002523">
    <property type="entry name" value="MgTranspt_CorA/ZnTranspt_ZntB"/>
</dbReference>
<keyword evidence="7" id="KW-1185">Reference proteome</keyword>
<sequence>MGVKEVPSKILPYTPAAGDPYLLGTCYDRAAITQEWEIDTSDLPYLAHVKSLADRWKPLRYLADWLEVGTTPLRWNDVREKPNQRNERTNRTTVTMLQFFGSAPTKRLDIDKISTLKEALQEATPEEPSLQLFLVEDLSRQVVESLGARYDIDPLFFRDQIADYNWFNTRDPWAMSPSLLAEMKHRNWFHLRNVRLRYFKSRKSFETARWETNWFNVYRRYDNDENHSQYQDAEGSIIGMSRTRSSFWVGKDPLNPNTTVGIVLLDPSIVEGYLLWHGPTNWVSPPPGMNEKYSPTKNPSSLLEQIIEATTTYPWYHSDAKSTPIDQQIFVKPAIYAICAEWLIVCDYIKSRLGQLEWELEKPSVFRSKGDAVEGSLQRLHTWRRVVPLYREMVKETIEQAFPAAIRLTSTSNNPNPYFQDIFPDFQRVQQSLNELQERVDRLTTVVTSEISTVDSRRGLEENHNLSRLTWLATTFIPLSFVCGLFSMQEDIVGMKTTFGWYFLTAIPLTALCMVVAGGVGKNWWRKKPKANDPYGETRNSK</sequence>
<dbReference type="Pfam" id="PF01544">
    <property type="entry name" value="CorA"/>
    <property type="match status" value="1"/>
</dbReference>
<evidence type="ECO:0000313" key="7">
    <source>
        <dbReference type="Proteomes" id="UP000700596"/>
    </source>
</evidence>
<protein>
    <submittedName>
        <fullName evidence="6">Uncharacterized protein</fullName>
    </submittedName>
</protein>
<dbReference type="GO" id="GO:0005886">
    <property type="term" value="C:plasma membrane"/>
    <property type="evidence" value="ECO:0007669"/>
    <property type="project" value="UniProtKB-SubCell"/>
</dbReference>
<dbReference type="Gene3D" id="1.20.58.340">
    <property type="entry name" value="Magnesium transport protein CorA, transmembrane region"/>
    <property type="match status" value="1"/>
</dbReference>
<dbReference type="EMBL" id="JAGMWT010000004">
    <property type="protein sequence ID" value="KAH7130171.1"/>
    <property type="molecule type" value="Genomic_DNA"/>
</dbReference>
<accession>A0A9P9IRV6</accession>
<feature type="transmembrane region" description="Helical" evidence="5">
    <location>
        <begin position="499"/>
        <end position="520"/>
    </location>
</feature>
<evidence type="ECO:0000313" key="6">
    <source>
        <dbReference type="EMBL" id="KAH7130171.1"/>
    </source>
</evidence>
<evidence type="ECO:0000256" key="1">
    <source>
        <dbReference type="ARBA" id="ARBA00004651"/>
    </source>
</evidence>
<proteinExistence type="predicted"/>
<dbReference type="GO" id="GO:0050897">
    <property type="term" value="F:cobalt ion binding"/>
    <property type="evidence" value="ECO:0007669"/>
    <property type="project" value="TreeGrafter"/>
</dbReference>
<dbReference type="Proteomes" id="UP000700596">
    <property type="component" value="Unassembled WGS sequence"/>
</dbReference>
<dbReference type="GO" id="GO:0015087">
    <property type="term" value="F:cobalt ion transmembrane transporter activity"/>
    <property type="evidence" value="ECO:0007669"/>
    <property type="project" value="TreeGrafter"/>
</dbReference>
<dbReference type="GO" id="GO:0015095">
    <property type="term" value="F:magnesium ion transmembrane transporter activity"/>
    <property type="evidence" value="ECO:0007669"/>
    <property type="project" value="TreeGrafter"/>
</dbReference>
<name>A0A9P9IRV6_9PLEO</name>
<reference evidence="6" key="1">
    <citation type="journal article" date="2021" name="Nat. Commun.">
        <title>Genetic determinants of endophytism in the Arabidopsis root mycobiome.</title>
        <authorList>
            <person name="Mesny F."/>
            <person name="Miyauchi S."/>
            <person name="Thiergart T."/>
            <person name="Pickel B."/>
            <person name="Atanasova L."/>
            <person name="Karlsson M."/>
            <person name="Huettel B."/>
            <person name="Barry K.W."/>
            <person name="Haridas S."/>
            <person name="Chen C."/>
            <person name="Bauer D."/>
            <person name="Andreopoulos W."/>
            <person name="Pangilinan J."/>
            <person name="LaButti K."/>
            <person name="Riley R."/>
            <person name="Lipzen A."/>
            <person name="Clum A."/>
            <person name="Drula E."/>
            <person name="Henrissat B."/>
            <person name="Kohler A."/>
            <person name="Grigoriev I.V."/>
            <person name="Martin F.M."/>
            <person name="Hacquard S."/>
        </authorList>
    </citation>
    <scope>NUCLEOTIDE SEQUENCE</scope>
    <source>
        <strain evidence="6">MPI-CAGE-CH-0243</strain>
    </source>
</reference>
<evidence type="ECO:0000256" key="2">
    <source>
        <dbReference type="ARBA" id="ARBA00022692"/>
    </source>
</evidence>
<dbReference type="PANTHER" id="PTHR46494:SF1">
    <property type="entry name" value="CORA FAMILY METAL ION TRANSPORTER (EUROFUNG)"/>
    <property type="match status" value="1"/>
</dbReference>
<comment type="caution">
    <text evidence="6">The sequence shown here is derived from an EMBL/GenBank/DDBJ whole genome shotgun (WGS) entry which is preliminary data.</text>
</comment>
<evidence type="ECO:0000256" key="3">
    <source>
        <dbReference type="ARBA" id="ARBA00022989"/>
    </source>
</evidence>
<dbReference type="SUPFAM" id="SSF144083">
    <property type="entry name" value="Magnesium transport protein CorA, transmembrane region"/>
    <property type="match status" value="1"/>
</dbReference>
<keyword evidence="4 5" id="KW-0472">Membrane</keyword>
<keyword evidence="3 5" id="KW-1133">Transmembrane helix</keyword>
<evidence type="ECO:0000256" key="5">
    <source>
        <dbReference type="SAM" id="Phobius"/>
    </source>
</evidence>
<keyword evidence="2 5" id="KW-0812">Transmembrane</keyword>
<gene>
    <name evidence="6" type="ORF">B0J11DRAFT_429256</name>
</gene>
<feature type="transmembrane region" description="Helical" evidence="5">
    <location>
        <begin position="466"/>
        <end position="487"/>
    </location>
</feature>
<organism evidence="6 7">
    <name type="scientific">Dendryphion nanum</name>
    <dbReference type="NCBI Taxonomy" id="256645"/>
    <lineage>
        <taxon>Eukaryota</taxon>
        <taxon>Fungi</taxon>
        <taxon>Dikarya</taxon>
        <taxon>Ascomycota</taxon>
        <taxon>Pezizomycotina</taxon>
        <taxon>Dothideomycetes</taxon>
        <taxon>Pleosporomycetidae</taxon>
        <taxon>Pleosporales</taxon>
        <taxon>Torulaceae</taxon>
        <taxon>Dendryphion</taxon>
    </lineage>
</organism>
<evidence type="ECO:0000256" key="4">
    <source>
        <dbReference type="ARBA" id="ARBA00023136"/>
    </source>
</evidence>